<dbReference type="RefSeq" id="WP_146308242.1">
    <property type="nucleotide sequence ID" value="NZ_VOHS01000070.1"/>
</dbReference>
<organism evidence="2 3">
    <name type="scientific">Chitinophaga pinensis</name>
    <dbReference type="NCBI Taxonomy" id="79329"/>
    <lineage>
        <taxon>Bacteria</taxon>
        <taxon>Pseudomonadati</taxon>
        <taxon>Bacteroidota</taxon>
        <taxon>Chitinophagia</taxon>
        <taxon>Chitinophagales</taxon>
        <taxon>Chitinophagaceae</taxon>
        <taxon>Chitinophaga</taxon>
    </lineage>
</organism>
<evidence type="ECO:0000313" key="2">
    <source>
        <dbReference type="EMBL" id="TWV91978.1"/>
    </source>
</evidence>
<gene>
    <name evidence="2" type="ORF">FEF09_28530</name>
</gene>
<dbReference type="Pfam" id="PF17803">
    <property type="entry name" value="Cadherin_4"/>
    <property type="match status" value="1"/>
</dbReference>
<reference evidence="2 3" key="1">
    <citation type="submission" date="2019-08" db="EMBL/GenBank/DDBJ databases">
        <title>Whole genome sequencing of chitin degrading bacteria Chitinophaga pinensis YS16.</title>
        <authorList>
            <person name="Singh R.P."/>
            <person name="Manchanda G."/>
            <person name="Maurya I.K."/>
            <person name="Joshi N.K."/>
            <person name="Srivastava A.K."/>
        </authorList>
    </citation>
    <scope>NUCLEOTIDE SEQUENCE [LARGE SCALE GENOMIC DNA]</scope>
    <source>
        <strain evidence="2 3">YS-16</strain>
    </source>
</reference>
<keyword evidence="3" id="KW-1185">Reference proteome</keyword>
<sequence length="142" mass="15520">MVNFNPAAHAVGVYTAVIRIVNNDTNTDRADFTFTVSITVNALPTVTNFTVNGTEDNTLAFTAANFTANYNDRMVHTDSIRITSLPLNGSFRLNGTVIVVGQIFRPHSWVISPLYLLLTGLVLQGLIGERTMVLPSRQVLPV</sequence>
<dbReference type="Proteomes" id="UP000318815">
    <property type="component" value="Unassembled WGS sequence"/>
</dbReference>
<accession>A0A5C6LID2</accession>
<comment type="caution">
    <text evidence="2">The sequence shown here is derived from an EMBL/GenBank/DDBJ whole genome shotgun (WGS) entry which is preliminary data.</text>
</comment>
<name>A0A5C6LID2_9BACT</name>
<dbReference type="InterPro" id="IPR040853">
    <property type="entry name" value="RapA2_cadherin-like"/>
</dbReference>
<dbReference type="AlphaFoldDB" id="A0A5C6LID2"/>
<proteinExistence type="predicted"/>
<feature type="domain" description="RapA2 cadherin-like" evidence="1">
    <location>
        <begin position="33"/>
        <end position="95"/>
    </location>
</feature>
<protein>
    <recommendedName>
        <fullName evidence="1">RapA2 cadherin-like domain-containing protein</fullName>
    </recommendedName>
</protein>
<evidence type="ECO:0000259" key="1">
    <source>
        <dbReference type="Pfam" id="PF17803"/>
    </source>
</evidence>
<dbReference type="EMBL" id="VOHS01000070">
    <property type="protein sequence ID" value="TWV91978.1"/>
    <property type="molecule type" value="Genomic_DNA"/>
</dbReference>
<evidence type="ECO:0000313" key="3">
    <source>
        <dbReference type="Proteomes" id="UP000318815"/>
    </source>
</evidence>